<dbReference type="GO" id="GO:0035598">
    <property type="term" value="F:tRNA (N(6)-L-threonylcarbamoyladenosine(37)-C(2))-methylthiotransferase activity"/>
    <property type="evidence" value="ECO:0007669"/>
    <property type="project" value="UniProtKB-EC"/>
</dbReference>
<comment type="caution">
    <text evidence="18">The sequence shown here is derived from an EMBL/GenBank/DDBJ whole genome shotgun (WGS) entry which is preliminary data.</text>
</comment>
<evidence type="ECO:0000256" key="14">
    <source>
        <dbReference type="ARBA" id="ARBA00061574"/>
    </source>
</evidence>
<evidence type="ECO:0000256" key="3">
    <source>
        <dbReference type="ARBA" id="ARBA00013273"/>
    </source>
</evidence>
<evidence type="ECO:0000313" key="19">
    <source>
        <dbReference type="Proteomes" id="UP000824125"/>
    </source>
</evidence>
<keyword evidence="5" id="KW-0963">Cytoplasm</keyword>
<dbReference type="EMBL" id="DVNM01000002">
    <property type="protein sequence ID" value="HIU68428.1"/>
    <property type="molecule type" value="Genomic_DNA"/>
</dbReference>
<proteinExistence type="inferred from homology"/>
<dbReference type="SFLD" id="SFLDG01061">
    <property type="entry name" value="methylthiotransferase"/>
    <property type="match status" value="1"/>
</dbReference>
<dbReference type="Gene3D" id="3.40.50.12160">
    <property type="entry name" value="Methylthiotransferase, N-terminal domain"/>
    <property type="match status" value="1"/>
</dbReference>
<accession>A0A9D1MTE4</accession>
<evidence type="ECO:0000256" key="5">
    <source>
        <dbReference type="ARBA" id="ARBA00022490"/>
    </source>
</evidence>
<keyword evidence="8" id="KW-0819">tRNA processing</keyword>
<evidence type="ECO:0000256" key="7">
    <source>
        <dbReference type="ARBA" id="ARBA00022691"/>
    </source>
</evidence>
<dbReference type="SFLD" id="SFLDG01082">
    <property type="entry name" value="B12-binding_domain_containing"/>
    <property type="match status" value="1"/>
</dbReference>
<dbReference type="InterPro" id="IPR013848">
    <property type="entry name" value="Methylthiotransferase_N"/>
</dbReference>
<dbReference type="Proteomes" id="UP000824125">
    <property type="component" value="Unassembled WGS sequence"/>
</dbReference>
<gene>
    <name evidence="18" type="primary">mtaB</name>
    <name evidence="18" type="ORF">IAD23_00540</name>
</gene>
<comment type="similarity">
    <text evidence="14">Belongs to the methylthiotransferase family. MtaB subfamily.</text>
</comment>
<keyword evidence="6" id="KW-0808">Transferase</keyword>
<dbReference type="SUPFAM" id="SSF102114">
    <property type="entry name" value="Radical SAM enzymes"/>
    <property type="match status" value="1"/>
</dbReference>
<feature type="domain" description="Radical SAM core" evidence="17">
    <location>
        <begin position="138"/>
        <end position="368"/>
    </location>
</feature>
<dbReference type="FunFam" id="3.40.50.12160:FF:000004">
    <property type="entry name" value="Threonylcarbamoyladenosine tRNA methylthiotransferase MtaB"/>
    <property type="match status" value="1"/>
</dbReference>
<dbReference type="SFLD" id="SFLDS00029">
    <property type="entry name" value="Radical_SAM"/>
    <property type="match status" value="1"/>
</dbReference>
<reference evidence="18" key="1">
    <citation type="submission" date="2020-10" db="EMBL/GenBank/DDBJ databases">
        <authorList>
            <person name="Gilroy R."/>
        </authorList>
    </citation>
    <scope>NUCLEOTIDE SEQUENCE</scope>
    <source>
        <strain evidence="18">CHK176-6737</strain>
    </source>
</reference>
<dbReference type="PROSITE" id="PS51918">
    <property type="entry name" value="RADICAL_SAM"/>
    <property type="match status" value="1"/>
</dbReference>
<dbReference type="PROSITE" id="PS01278">
    <property type="entry name" value="MTTASE_RADICAL"/>
    <property type="match status" value="1"/>
</dbReference>
<evidence type="ECO:0000256" key="1">
    <source>
        <dbReference type="ARBA" id="ARBA00001966"/>
    </source>
</evidence>
<comment type="function">
    <text evidence="2">Catalyzes the methylthiolation of N6-threonylcarbamoyladenosine (t(6)A), leading to the formation of 2-methylthio-N6-threonylcarbamoyladenosine (ms(2)t(6)A) at position 37 in tRNAs that read codons beginning with adenine.</text>
</comment>
<comment type="catalytic activity">
    <reaction evidence="13">
        <text>N(6)-L-threonylcarbamoyladenosine(37) in tRNA + (sulfur carrier)-SH + AH2 + 2 S-adenosyl-L-methionine = 2-methylsulfanyl-N(6)-L-threonylcarbamoyladenosine(37) in tRNA + (sulfur carrier)-H + 5'-deoxyadenosine + L-methionine + A + S-adenosyl-L-homocysteine + 2 H(+)</text>
        <dbReference type="Rhea" id="RHEA:37075"/>
        <dbReference type="Rhea" id="RHEA-COMP:10163"/>
        <dbReference type="Rhea" id="RHEA-COMP:11092"/>
        <dbReference type="Rhea" id="RHEA-COMP:14737"/>
        <dbReference type="Rhea" id="RHEA-COMP:14739"/>
        <dbReference type="ChEBI" id="CHEBI:13193"/>
        <dbReference type="ChEBI" id="CHEBI:15378"/>
        <dbReference type="ChEBI" id="CHEBI:17319"/>
        <dbReference type="ChEBI" id="CHEBI:17499"/>
        <dbReference type="ChEBI" id="CHEBI:29917"/>
        <dbReference type="ChEBI" id="CHEBI:57844"/>
        <dbReference type="ChEBI" id="CHEBI:57856"/>
        <dbReference type="ChEBI" id="CHEBI:59789"/>
        <dbReference type="ChEBI" id="CHEBI:64428"/>
        <dbReference type="ChEBI" id="CHEBI:74418"/>
        <dbReference type="ChEBI" id="CHEBI:74420"/>
        <dbReference type="EC" id="2.8.4.5"/>
    </reaction>
</comment>
<keyword evidence="11" id="KW-0411">Iron-sulfur</keyword>
<dbReference type="Gene3D" id="3.80.30.20">
    <property type="entry name" value="tm_1862 like domain"/>
    <property type="match status" value="1"/>
</dbReference>
<evidence type="ECO:0000256" key="11">
    <source>
        <dbReference type="ARBA" id="ARBA00023014"/>
    </source>
</evidence>
<dbReference type="PROSITE" id="PS51449">
    <property type="entry name" value="MTTASE_N"/>
    <property type="match status" value="1"/>
</dbReference>
<dbReference type="CDD" id="cd01335">
    <property type="entry name" value="Radical_SAM"/>
    <property type="match status" value="1"/>
</dbReference>
<evidence type="ECO:0000256" key="6">
    <source>
        <dbReference type="ARBA" id="ARBA00022679"/>
    </source>
</evidence>
<dbReference type="GO" id="GO:0046872">
    <property type="term" value="F:metal ion binding"/>
    <property type="evidence" value="ECO:0007669"/>
    <property type="project" value="UniProtKB-KW"/>
</dbReference>
<dbReference type="SMART" id="SM00729">
    <property type="entry name" value="Elp3"/>
    <property type="match status" value="1"/>
</dbReference>
<dbReference type="Pfam" id="PF04055">
    <property type="entry name" value="Radical_SAM"/>
    <property type="match status" value="1"/>
</dbReference>
<evidence type="ECO:0000256" key="4">
    <source>
        <dbReference type="ARBA" id="ARBA00022485"/>
    </source>
</evidence>
<dbReference type="PANTHER" id="PTHR11918:SF45">
    <property type="entry name" value="THREONYLCARBAMOYLADENOSINE TRNA METHYLTHIOTRANSFERASE"/>
    <property type="match status" value="1"/>
</dbReference>
<dbReference type="InterPro" id="IPR038135">
    <property type="entry name" value="Methylthiotransferase_N_sf"/>
</dbReference>
<feature type="domain" description="MTTase N-terminal" evidence="16">
    <location>
        <begin position="1"/>
        <end position="113"/>
    </location>
</feature>
<organism evidence="18 19">
    <name type="scientific">Candidatus Scybalenecus merdavium</name>
    <dbReference type="NCBI Taxonomy" id="2840939"/>
    <lineage>
        <taxon>Bacteria</taxon>
        <taxon>Bacillati</taxon>
        <taxon>Bacillota</taxon>
        <taxon>Clostridia</taxon>
        <taxon>Eubacteriales</taxon>
        <taxon>Oscillospiraceae</taxon>
        <taxon>Oscillospiraceae incertae sedis</taxon>
        <taxon>Candidatus Scybalenecus</taxon>
    </lineage>
</organism>
<evidence type="ECO:0000256" key="15">
    <source>
        <dbReference type="ARBA" id="ARBA00069898"/>
    </source>
</evidence>
<comment type="cofactor">
    <cofactor evidence="1">
        <name>[4Fe-4S] cluster</name>
        <dbReference type="ChEBI" id="CHEBI:49883"/>
    </cofactor>
</comment>
<dbReference type="NCBIfam" id="TIGR01579">
    <property type="entry name" value="MiaB-like-C"/>
    <property type="match status" value="1"/>
</dbReference>
<dbReference type="GO" id="GO:0051539">
    <property type="term" value="F:4 iron, 4 sulfur cluster binding"/>
    <property type="evidence" value="ECO:0007669"/>
    <property type="project" value="UniProtKB-KW"/>
</dbReference>
<name>A0A9D1MTE4_9FIRM</name>
<reference evidence="18" key="2">
    <citation type="journal article" date="2021" name="PeerJ">
        <title>Extensive microbial diversity within the chicken gut microbiome revealed by metagenomics and culture.</title>
        <authorList>
            <person name="Gilroy R."/>
            <person name="Ravi A."/>
            <person name="Getino M."/>
            <person name="Pursley I."/>
            <person name="Horton D.L."/>
            <person name="Alikhan N.F."/>
            <person name="Baker D."/>
            <person name="Gharbi K."/>
            <person name="Hall N."/>
            <person name="Watson M."/>
            <person name="Adriaenssens E.M."/>
            <person name="Foster-Nyarko E."/>
            <person name="Jarju S."/>
            <person name="Secka A."/>
            <person name="Antonio M."/>
            <person name="Oren A."/>
            <person name="Chaudhuri R.R."/>
            <person name="La Ragione R."/>
            <person name="Hildebrand F."/>
            <person name="Pallen M.J."/>
        </authorList>
    </citation>
    <scope>NUCLEOTIDE SEQUENCE</scope>
    <source>
        <strain evidence="18">CHK176-6737</strain>
    </source>
</reference>
<dbReference type="InterPro" id="IPR058240">
    <property type="entry name" value="rSAM_sf"/>
</dbReference>
<dbReference type="InterPro" id="IPR005839">
    <property type="entry name" value="Methylthiotransferase"/>
</dbReference>
<dbReference type="FunFam" id="3.80.30.20:FF:000001">
    <property type="entry name" value="tRNA-2-methylthio-N(6)-dimethylallyladenosine synthase 2"/>
    <property type="match status" value="1"/>
</dbReference>
<dbReference type="InterPro" id="IPR006467">
    <property type="entry name" value="MiaB-like_bact"/>
</dbReference>
<dbReference type="InterPro" id="IPR006638">
    <property type="entry name" value="Elp3/MiaA/NifB-like_rSAM"/>
</dbReference>
<sequence>MKAAFYTLGCKVNQCETEYMTELLQKAGYEIVAPSQDADVYIVNSCTVTATADQKTRQHVRKFKRAHPNSVIVLTGCMPQAYADSADKLPEADIVISNKSNAKLAAYLQAYFASCRRVVEIDRHQAGDPFAECSITSFSGRIRAFVKIEDGCNRFCSYCIIPMSRGRVRSKLPEDLQKEVTALAHNGIKEIVLVGINLSSYGKDQNDRFTIADAVKICADVPQIRRVRLGSLEPDHMTPEIIDKLAGIEKFCPQFHISLQSGCDKTLKAMNRHYTAKEYASLCSKLRAVFPACTLTTDVMTGFCGETDADFNASLEFVKKIRFHKVHVFPYSERPGTAASRLGDDVPKSVKESRANQMIEATEAIRLSLFEQLCGQSVCVLFEQFKDGVNSGYTRGYTPVHVPDTEDRTGQICTVKITSVSPGGICLGEILA</sequence>
<evidence type="ECO:0000256" key="8">
    <source>
        <dbReference type="ARBA" id="ARBA00022694"/>
    </source>
</evidence>
<dbReference type="AlphaFoldDB" id="A0A9D1MTE4"/>
<dbReference type="PANTHER" id="PTHR11918">
    <property type="entry name" value="RADICAL SAM PROTEINS"/>
    <property type="match status" value="1"/>
</dbReference>
<dbReference type="EC" id="2.8.4.5" evidence="3"/>
<evidence type="ECO:0000256" key="13">
    <source>
        <dbReference type="ARBA" id="ARBA00051661"/>
    </source>
</evidence>
<evidence type="ECO:0000256" key="2">
    <source>
        <dbReference type="ARBA" id="ARBA00002399"/>
    </source>
</evidence>
<keyword evidence="10" id="KW-0408">Iron</keyword>
<dbReference type="InterPro" id="IPR007197">
    <property type="entry name" value="rSAM"/>
</dbReference>
<evidence type="ECO:0000256" key="12">
    <source>
        <dbReference type="ARBA" id="ARBA00031213"/>
    </source>
</evidence>
<keyword evidence="7" id="KW-0949">S-adenosyl-L-methionine</keyword>
<evidence type="ECO:0000259" key="16">
    <source>
        <dbReference type="PROSITE" id="PS51449"/>
    </source>
</evidence>
<evidence type="ECO:0000313" key="18">
    <source>
        <dbReference type="EMBL" id="HIU68428.1"/>
    </source>
</evidence>
<keyword evidence="9" id="KW-0479">Metal-binding</keyword>
<evidence type="ECO:0000256" key="9">
    <source>
        <dbReference type="ARBA" id="ARBA00022723"/>
    </source>
</evidence>
<keyword evidence="4" id="KW-0004">4Fe-4S</keyword>
<evidence type="ECO:0000256" key="10">
    <source>
        <dbReference type="ARBA" id="ARBA00023004"/>
    </source>
</evidence>
<dbReference type="InterPro" id="IPR023404">
    <property type="entry name" value="rSAM_horseshoe"/>
</dbReference>
<dbReference type="InterPro" id="IPR020612">
    <property type="entry name" value="Methylthiotransferase_CS"/>
</dbReference>
<evidence type="ECO:0000259" key="17">
    <source>
        <dbReference type="PROSITE" id="PS51918"/>
    </source>
</evidence>
<dbReference type="NCBIfam" id="TIGR00089">
    <property type="entry name" value="MiaB/RimO family radical SAM methylthiotransferase"/>
    <property type="match status" value="1"/>
</dbReference>
<protein>
    <recommendedName>
        <fullName evidence="15">Threonylcarbamoyladenosine tRNA methylthiotransferase MtaB</fullName>
        <ecNumber evidence="3">2.8.4.5</ecNumber>
    </recommendedName>
    <alternativeName>
        <fullName evidence="12">tRNA-t(6)A37 methylthiotransferase</fullName>
    </alternativeName>
</protein>
<dbReference type="Pfam" id="PF00919">
    <property type="entry name" value="UPF0004"/>
    <property type="match status" value="1"/>
</dbReference>